<dbReference type="Pfam" id="PF07914">
    <property type="entry name" value="DUF1679"/>
    <property type="match status" value="1"/>
</dbReference>
<dbReference type="EMBL" id="CATQJA010000898">
    <property type="protein sequence ID" value="CAJ0564661.1"/>
    <property type="molecule type" value="Genomic_DNA"/>
</dbReference>
<accession>A0AA36C948</accession>
<proteinExistence type="predicted"/>
<dbReference type="SUPFAM" id="SSF56112">
    <property type="entry name" value="Protein kinase-like (PK-like)"/>
    <property type="match status" value="1"/>
</dbReference>
<reference evidence="2" key="1">
    <citation type="submission" date="2023-06" db="EMBL/GenBank/DDBJ databases">
        <authorList>
            <person name="Delattre M."/>
        </authorList>
    </citation>
    <scope>NUCLEOTIDE SEQUENCE</scope>
    <source>
        <strain evidence="2">AF72</strain>
    </source>
</reference>
<comment type="caution">
    <text evidence="2">The sequence shown here is derived from an EMBL/GenBank/DDBJ whole genome shotgun (WGS) entry which is preliminary data.</text>
</comment>
<evidence type="ECO:0000313" key="2">
    <source>
        <dbReference type="EMBL" id="CAJ0564661.1"/>
    </source>
</evidence>
<dbReference type="InterPro" id="IPR011009">
    <property type="entry name" value="Kinase-like_dom_sf"/>
</dbReference>
<dbReference type="AlphaFoldDB" id="A0AA36C948"/>
<dbReference type="Proteomes" id="UP001177023">
    <property type="component" value="Unassembled WGS sequence"/>
</dbReference>
<gene>
    <name evidence="3" type="ORF">MSPICULIGERA_LOCUS24884</name>
    <name evidence="2" type="ORF">MSPICULIGERA_LOCUS3334</name>
</gene>
<name>A0AA36C948_9BILA</name>
<dbReference type="InterPro" id="IPR052961">
    <property type="entry name" value="Oxido-Kinase-like_Enzymes"/>
</dbReference>
<feature type="non-terminal residue" evidence="2">
    <location>
        <position position="1"/>
    </location>
</feature>
<evidence type="ECO:0000313" key="3">
    <source>
        <dbReference type="EMBL" id="CAJ0586902.1"/>
    </source>
</evidence>
<protein>
    <recommendedName>
        <fullName evidence="1">CHK kinase-like domain-containing protein</fullName>
    </recommendedName>
</protein>
<dbReference type="EMBL" id="CATQJA010002709">
    <property type="protein sequence ID" value="CAJ0586902.1"/>
    <property type="molecule type" value="Genomic_DNA"/>
</dbReference>
<keyword evidence="4" id="KW-1185">Reference proteome</keyword>
<dbReference type="PANTHER" id="PTHR23020">
    <property type="entry name" value="UNCHARACTERIZED NUCLEAR HORMONE RECEPTOR-RELATED"/>
    <property type="match status" value="1"/>
</dbReference>
<organism evidence="2 4">
    <name type="scientific">Mesorhabditis spiculigera</name>
    <dbReference type="NCBI Taxonomy" id="96644"/>
    <lineage>
        <taxon>Eukaryota</taxon>
        <taxon>Metazoa</taxon>
        <taxon>Ecdysozoa</taxon>
        <taxon>Nematoda</taxon>
        <taxon>Chromadorea</taxon>
        <taxon>Rhabditida</taxon>
        <taxon>Rhabditina</taxon>
        <taxon>Rhabditomorpha</taxon>
        <taxon>Rhabditoidea</taxon>
        <taxon>Rhabditidae</taxon>
        <taxon>Mesorhabditinae</taxon>
        <taxon>Mesorhabditis</taxon>
    </lineage>
</organism>
<dbReference type="Gene3D" id="3.90.1200.10">
    <property type="match status" value="1"/>
</dbReference>
<dbReference type="SMART" id="SM00587">
    <property type="entry name" value="CHK"/>
    <property type="match status" value="1"/>
</dbReference>
<dbReference type="InterPro" id="IPR015897">
    <property type="entry name" value="CHK_kinase-like"/>
</dbReference>
<dbReference type="InterPro" id="IPR012877">
    <property type="entry name" value="Dhs-27"/>
</dbReference>
<evidence type="ECO:0000259" key="1">
    <source>
        <dbReference type="SMART" id="SM00587"/>
    </source>
</evidence>
<sequence>MLSLTEEGTGILKTHVTRELVEEALQHNFNTKARFGDDWTATYISEGKGFISIIGLIEPKWTEDADRLPEKFILKMPTCVKCREMARSMKEHTAEDEARFLAKWQVYVKTIHNAECEFYDYLKGAGVPAKELHIPEIYGHREFAGDDDVYGFMLMEYLDRALTKNLTDCVAPEKAEQALKAWARLQAHTYTDEFLKLKCFEENNYRKVYAEMMESKNLIDMFKSLEEPYPELQELIDEALAVKDEVYDLERLDTEPERWGIKPLLAHGDMWSANILWNTAGEDLKALIDFQLIHLSAPGGDLARFFITIIEKDLMEKYYAAFREALGHDREMPFTLEKLKSNYYSVYPFNALVNIAMFGPIANYVATKIPDPKAREKNRAVCSEKVKAMLEDMLEHHKNRK</sequence>
<dbReference type="PANTHER" id="PTHR23020:SF15">
    <property type="entry name" value="CHK KINASE-LIKE DOMAIN-CONTAINING PROTEIN"/>
    <property type="match status" value="1"/>
</dbReference>
<feature type="domain" description="CHK kinase-like" evidence="1">
    <location>
        <begin position="153"/>
        <end position="328"/>
    </location>
</feature>
<evidence type="ECO:0000313" key="4">
    <source>
        <dbReference type="Proteomes" id="UP001177023"/>
    </source>
</evidence>